<dbReference type="SUPFAM" id="SSF101874">
    <property type="entry name" value="YceI-like"/>
    <property type="match status" value="1"/>
</dbReference>
<sequence>MKKIALSLVFVLAFAVSKAQTFSVNSNDSKVEWVGKKITGSSHSGLIQIKSGSVEFKKNKPVGGEFVIDMASITVTDIKDKTKNGYLVGHLKNSDFFDVEKFPTATLKIKKFASAGDGTYKVTGDLTIKSITKPITFEAKVDKKSATASIDVDRAEYNVRYGSGSFFDNLGDKAINDVFELKVNLAISGSSL</sequence>
<evidence type="ECO:0000313" key="3">
    <source>
        <dbReference type="EMBL" id="BDD07851.1"/>
    </source>
</evidence>
<evidence type="ECO:0000259" key="2">
    <source>
        <dbReference type="SMART" id="SM00867"/>
    </source>
</evidence>
<evidence type="ECO:0000256" key="1">
    <source>
        <dbReference type="SAM" id="SignalP"/>
    </source>
</evidence>
<organism evidence="3 4">
    <name type="scientific">Fulvitalea axinellae</name>
    <dbReference type="NCBI Taxonomy" id="1182444"/>
    <lineage>
        <taxon>Bacteria</taxon>
        <taxon>Pseudomonadati</taxon>
        <taxon>Bacteroidota</taxon>
        <taxon>Cytophagia</taxon>
        <taxon>Cytophagales</taxon>
        <taxon>Persicobacteraceae</taxon>
        <taxon>Fulvitalea</taxon>
    </lineage>
</organism>
<dbReference type="InterPro" id="IPR036761">
    <property type="entry name" value="TTHA0802/YceI-like_sf"/>
</dbReference>
<dbReference type="Pfam" id="PF04264">
    <property type="entry name" value="YceI"/>
    <property type="match status" value="1"/>
</dbReference>
<dbReference type="PANTHER" id="PTHR34406:SF1">
    <property type="entry name" value="PROTEIN YCEI"/>
    <property type="match status" value="1"/>
</dbReference>
<gene>
    <name evidence="3" type="ORF">FUAX_02830</name>
</gene>
<dbReference type="InterPro" id="IPR007372">
    <property type="entry name" value="Lipid/polyisoprenoid-bd_YceI"/>
</dbReference>
<accession>A0AAU9C713</accession>
<evidence type="ECO:0000313" key="4">
    <source>
        <dbReference type="Proteomes" id="UP001348817"/>
    </source>
</evidence>
<dbReference type="PANTHER" id="PTHR34406">
    <property type="entry name" value="PROTEIN YCEI"/>
    <property type="match status" value="1"/>
</dbReference>
<keyword evidence="4" id="KW-1185">Reference proteome</keyword>
<name>A0AAU9C713_9BACT</name>
<dbReference type="Gene3D" id="2.40.128.110">
    <property type="entry name" value="Lipid/polyisoprenoid-binding, YceI-like"/>
    <property type="match status" value="1"/>
</dbReference>
<keyword evidence="1" id="KW-0732">Signal</keyword>
<reference evidence="3 4" key="1">
    <citation type="submission" date="2021-12" db="EMBL/GenBank/DDBJ databases">
        <title>Genome sequencing of bacteria with rrn-lacking chromosome and rrn-plasmid.</title>
        <authorList>
            <person name="Anda M."/>
            <person name="Iwasaki W."/>
        </authorList>
    </citation>
    <scope>NUCLEOTIDE SEQUENCE [LARGE SCALE GENOMIC DNA]</scope>
    <source>
        <strain evidence="3 4">DSM 100852</strain>
    </source>
</reference>
<dbReference type="Proteomes" id="UP001348817">
    <property type="component" value="Chromosome"/>
</dbReference>
<feature type="domain" description="Lipid/polyisoprenoid-binding YceI-like" evidence="2">
    <location>
        <begin position="21"/>
        <end position="188"/>
    </location>
</feature>
<proteinExistence type="predicted"/>
<dbReference type="KEGG" id="fax:FUAX_02830"/>
<dbReference type="RefSeq" id="WP_338393150.1">
    <property type="nucleotide sequence ID" value="NZ_AP025314.1"/>
</dbReference>
<feature type="signal peptide" evidence="1">
    <location>
        <begin position="1"/>
        <end position="21"/>
    </location>
</feature>
<dbReference type="SMART" id="SM00867">
    <property type="entry name" value="YceI"/>
    <property type="match status" value="1"/>
</dbReference>
<dbReference type="AlphaFoldDB" id="A0AAU9C713"/>
<protein>
    <submittedName>
        <fullName evidence="3">Polyisoprenoid-binding protein</fullName>
    </submittedName>
</protein>
<feature type="chain" id="PRO_5043369924" evidence="1">
    <location>
        <begin position="22"/>
        <end position="192"/>
    </location>
</feature>
<dbReference type="EMBL" id="AP025314">
    <property type="protein sequence ID" value="BDD07851.1"/>
    <property type="molecule type" value="Genomic_DNA"/>
</dbReference>